<dbReference type="InterPro" id="IPR027417">
    <property type="entry name" value="P-loop_NTPase"/>
</dbReference>
<dbReference type="SUPFAM" id="SSF52540">
    <property type="entry name" value="P-loop containing nucleoside triphosphate hydrolases"/>
    <property type="match status" value="1"/>
</dbReference>
<dbReference type="Pfam" id="PF05128">
    <property type="entry name" value="DUF697"/>
    <property type="match status" value="1"/>
</dbReference>
<dbReference type="InterPro" id="IPR021147">
    <property type="entry name" value="DUF697"/>
</dbReference>
<dbReference type="EMBL" id="MKZS01000001">
    <property type="protein sequence ID" value="OLT59532.1"/>
    <property type="molecule type" value="Genomic_DNA"/>
</dbReference>
<accession>A0A1U7N0R2</accession>
<proteinExistence type="predicted"/>
<dbReference type="Gene3D" id="3.40.50.300">
    <property type="entry name" value="P-loop containing nucleotide triphosphate hydrolases"/>
    <property type="match status" value="1"/>
</dbReference>
<evidence type="ECO:0000313" key="7">
    <source>
        <dbReference type="Proteomes" id="UP000186657"/>
    </source>
</evidence>
<comment type="caution">
    <text evidence="6">The sequence shown here is derived from an EMBL/GenBank/DDBJ whole genome shotgun (WGS) entry which is preliminary data.</text>
</comment>
<evidence type="ECO:0000256" key="5">
    <source>
        <dbReference type="SAM" id="MobiDB-lite"/>
    </source>
</evidence>
<evidence type="ECO:0000256" key="4">
    <source>
        <dbReference type="ARBA" id="ARBA00023136"/>
    </source>
</evidence>
<feature type="region of interest" description="Disordered" evidence="5">
    <location>
        <begin position="486"/>
        <end position="505"/>
    </location>
</feature>
<keyword evidence="7" id="KW-1185">Reference proteome</keyword>
<dbReference type="AlphaFoldDB" id="A0A1U7N0R2"/>
<sequence length="505" mass="55493">MVVKLRRPILVGGIVLSFGLWLAQSAYDSVMELGEYTFWGAIAFGTGFWFLQQRRSQNQESLPPSTPVDLAAVENTIAFTETIITQLDQEPEAQDASARLREQVAQLKTELDRKEITIAVTGDKGVGKTALIKALETIYSNSQPWPDLSVQFEETPGLFTVKDSGMEAETTAMDIALGSDLVLFVTAGDLTDSELQALQQLSAPHQRSILVLNKQDQYLSTQRATVLQTLRQRVVGRLDPEDVVAIASNPAPVKVRQHQPDASVKEWLEPQTPDLTLLNDRLTQILTQEQQQLVWASTIRAMTRVQAQAKQELNHLRRDRALPIIEQYQWIAAAAAFANPVPALDLLATAAISAQLVTELGDIYQQKFSLSQAQEAAKTLGSLMVKLGLVELSTQAIGNMLKSHALTYVAGGAVQGVSAAYLTRLAGLSLIEYFQEQEQTETSPNPQQFNPEQLTQKLKQVFQQNQRAAFMQGFVKQAVAHLIPKSSQPQPLLSKPSAVSGQLSA</sequence>
<organism evidence="6 7">
    <name type="scientific">Moorena bouillonii PNG</name>
    <dbReference type="NCBI Taxonomy" id="568701"/>
    <lineage>
        <taxon>Bacteria</taxon>
        <taxon>Bacillati</taxon>
        <taxon>Cyanobacteriota</taxon>
        <taxon>Cyanophyceae</taxon>
        <taxon>Coleofasciculales</taxon>
        <taxon>Coleofasciculaceae</taxon>
        <taxon>Moorena</taxon>
    </lineage>
</organism>
<evidence type="ECO:0000313" key="6">
    <source>
        <dbReference type="EMBL" id="OLT59532.1"/>
    </source>
</evidence>
<comment type="subcellular location">
    <subcellularLocation>
        <location evidence="1">Membrane</location>
        <topology evidence="1">Multi-pass membrane protein</topology>
    </subcellularLocation>
</comment>
<dbReference type="Proteomes" id="UP000186657">
    <property type="component" value="Unassembled WGS sequence"/>
</dbReference>
<evidence type="ECO:0000256" key="2">
    <source>
        <dbReference type="ARBA" id="ARBA00022692"/>
    </source>
</evidence>
<reference evidence="6 7" key="1">
    <citation type="submission" date="2016-10" db="EMBL/GenBank/DDBJ databases">
        <title>Comparative genomics uncovers the prolific and rare metabolic potential of the cyanobacterial genus Moorea.</title>
        <authorList>
            <person name="Leao T."/>
            <person name="Castelao G."/>
            <person name="Korobeynikov A."/>
            <person name="Monroe E.A."/>
            <person name="Podell S."/>
            <person name="Glukhov E."/>
            <person name="Allen E."/>
            <person name="Gerwick W.H."/>
            <person name="Gerwick L."/>
        </authorList>
    </citation>
    <scope>NUCLEOTIDE SEQUENCE [LARGE SCALE GENOMIC DNA]</scope>
    <source>
        <strain evidence="6 7">PNG5-198</strain>
    </source>
</reference>
<protein>
    <recommendedName>
        <fullName evidence="8">DUF697 domain-containing protein</fullName>
    </recommendedName>
</protein>
<name>A0A1U7N0R2_9CYAN</name>
<keyword evidence="4" id="KW-0472">Membrane</keyword>
<dbReference type="GO" id="GO:0016020">
    <property type="term" value="C:membrane"/>
    <property type="evidence" value="ECO:0007669"/>
    <property type="project" value="UniProtKB-SubCell"/>
</dbReference>
<keyword evidence="3" id="KW-1133">Transmembrane helix</keyword>
<evidence type="ECO:0000256" key="1">
    <source>
        <dbReference type="ARBA" id="ARBA00004141"/>
    </source>
</evidence>
<evidence type="ECO:0008006" key="8">
    <source>
        <dbReference type="Google" id="ProtNLM"/>
    </source>
</evidence>
<evidence type="ECO:0000256" key="3">
    <source>
        <dbReference type="ARBA" id="ARBA00022989"/>
    </source>
</evidence>
<gene>
    <name evidence="6" type="ORF">BJP37_11310</name>
</gene>
<feature type="compositionally biased region" description="Low complexity" evidence="5">
    <location>
        <begin position="486"/>
        <end position="497"/>
    </location>
</feature>
<keyword evidence="2" id="KW-0812">Transmembrane</keyword>